<dbReference type="PANTHER" id="PTHR30485">
    <property type="entry name" value="NI/FE-HYDROGENASE 1 B-TYPE CYTOCHROME SUBUNIT"/>
    <property type="match status" value="1"/>
</dbReference>
<dbReference type="PANTHER" id="PTHR30485:SF2">
    <property type="entry name" value="BLL0597 PROTEIN"/>
    <property type="match status" value="1"/>
</dbReference>
<keyword evidence="3 6" id="KW-0812">Transmembrane</keyword>
<feature type="transmembrane region" description="Helical" evidence="6">
    <location>
        <begin position="54"/>
        <end position="75"/>
    </location>
</feature>
<keyword evidence="4 6" id="KW-1133">Transmembrane helix</keyword>
<evidence type="ECO:0000256" key="5">
    <source>
        <dbReference type="ARBA" id="ARBA00023136"/>
    </source>
</evidence>
<dbReference type="RefSeq" id="WP_286661997.1">
    <property type="nucleotide sequence ID" value="NZ_JASZYV010000005.1"/>
</dbReference>
<feature type="domain" description="Cytochrome b561 bacterial/Ni-hydrogenase" evidence="7">
    <location>
        <begin position="24"/>
        <end position="195"/>
    </location>
</feature>
<accession>A0ABT7NFZ8</accession>
<evidence type="ECO:0000259" key="7">
    <source>
        <dbReference type="Pfam" id="PF01292"/>
    </source>
</evidence>
<dbReference type="Proteomes" id="UP001174908">
    <property type="component" value="Unassembled WGS sequence"/>
</dbReference>
<feature type="transmembrane region" description="Helical" evidence="6">
    <location>
        <begin position="162"/>
        <end position="183"/>
    </location>
</feature>
<sequence>MPEPSALSTGFAELEAGPTVRVRVWDLPTRLFHWALAVAVLVQVATGLNGAMEWHFRCGYVVLALLCFRLIWGFVGGHWSRFGRLFHPPSAYRAYLRGESPADHRVGHSPLGSLSVAAMLLMLVLQVVSGLISDDEIAAAGPLTRFVSNDTVSLASAWHAAAGAWVIPALLLMHLVAIVFYLLRRQVLVRPMLTGDKLLSFLAMPSRDTIATRLLALFIFAGCAGFAYWISTLRA</sequence>
<protein>
    <submittedName>
        <fullName evidence="8">Cytochrome b/b6 domain-containing protein</fullName>
    </submittedName>
</protein>
<dbReference type="InterPro" id="IPR011577">
    <property type="entry name" value="Cyt_b561_bac/Ni-Hgenase"/>
</dbReference>
<dbReference type="Gene3D" id="1.20.950.20">
    <property type="entry name" value="Transmembrane di-heme cytochromes, Chain C"/>
    <property type="match status" value="1"/>
</dbReference>
<feature type="transmembrane region" description="Helical" evidence="6">
    <location>
        <begin position="210"/>
        <end position="230"/>
    </location>
</feature>
<dbReference type="InterPro" id="IPR016174">
    <property type="entry name" value="Di-haem_cyt_TM"/>
</dbReference>
<feature type="transmembrane region" description="Helical" evidence="6">
    <location>
        <begin position="31"/>
        <end position="48"/>
    </location>
</feature>
<gene>
    <name evidence="8" type="ORF">QTH91_20460</name>
</gene>
<organism evidence="8 9">
    <name type="scientific">Variovorax dokdonensis</name>
    <dbReference type="NCBI Taxonomy" id="344883"/>
    <lineage>
        <taxon>Bacteria</taxon>
        <taxon>Pseudomonadati</taxon>
        <taxon>Pseudomonadota</taxon>
        <taxon>Betaproteobacteria</taxon>
        <taxon>Burkholderiales</taxon>
        <taxon>Comamonadaceae</taxon>
        <taxon>Variovorax</taxon>
    </lineage>
</organism>
<keyword evidence="5 6" id="KW-0472">Membrane</keyword>
<evidence type="ECO:0000256" key="6">
    <source>
        <dbReference type="SAM" id="Phobius"/>
    </source>
</evidence>
<proteinExistence type="predicted"/>
<keyword evidence="2" id="KW-1003">Cell membrane</keyword>
<name>A0ABT7NFZ8_9BURK</name>
<evidence type="ECO:0000256" key="4">
    <source>
        <dbReference type="ARBA" id="ARBA00022989"/>
    </source>
</evidence>
<evidence type="ECO:0000313" key="9">
    <source>
        <dbReference type="Proteomes" id="UP001174908"/>
    </source>
</evidence>
<evidence type="ECO:0000256" key="2">
    <source>
        <dbReference type="ARBA" id="ARBA00022475"/>
    </source>
</evidence>
<dbReference type="Pfam" id="PF01292">
    <property type="entry name" value="Ni_hydr_CYTB"/>
    <property type="match status" value="1"/>
</dbReference>
<reference evidence="8" key="1">
    <citation type="submission" date="2023-06" db="EMBL/GenBank/DDBJ databases">
        <authorList>
            <person name="Jiang Y."/>
            <person name="Liu Q."/>
        </authorList>
    </citation>
    <scope>NUCLEOTIDE SEQUENCE</scope>
    <source>
        <strain evidence="8">CGMCC 1.12089</strain>
    </source>
</reference>
<evidence type="ECO:0000256" key="3">
    <source>
        <dbReference type="ARBA" id="ARBA00022692"/>
    </source>
</evidence>
<comment type="caution">
    <text evidence="8">The sequence shown here is derived from an EMBL/GenBank/DDBJ whole genome shotgun (WGS) entry which is preliminary data.</text>
</comment>
<dbReference type="SUPFAM" id="SSF81342">
    <property type="entry name" value="Transmembrane di-heme cytochromes"/>
    <property type="match status" value="1"/>
</dbReference>
<comment type="subcellular location">
    <subcellularLocation>
        <location evidence="1">Cell membrane</location>
        <topology evidence="1">Multi-pass membrane protein</topology>
    </subcellularLocation>
</comment>
<keyword evidence="9" id="KW-1185">Reference proteome</keyword>
<dbReference type="InterPro" id="IPR051542">
    <property type="entry name" value="Hydrogenase_cytochrome"/>
</dbReference>
<evidence type="ECO:0000256" key="1">
    <source>
        <dbReference type="ARBA" id="ARBA00004651"/>
    </source>
</evidence>
<dbReference type="EMBL" id="JASZYV010000005">
    <property type="protein sequence ID" value="MDM0046876.1"/>
    <property type="molecule type" value="Genomic_DNA"/>
</dbReference>
<evidence type="ECO:0000313" key="8">
    <source>
        <dbReference type="EMBL" id="MDM0046876.1"/>
    </source>
</evidence>